<dbReference type="SFLD" id="SFLDG01129">
    <property type="entry name" value="C1.5:_HAD__Beta-PGM__Phosphata"/>
    <property type="match status" value="1"/>
</dbReference>
<dbReference type="GO" id="GO:0006281">
    <property type="term" value="P:DNA repair"/>
    <property type="evidence" value="ECO:0007669"/>
    <property type="project" value="TreeGrafter"/>
</dbReference>
<feature type="region of interest" description="Disordered" evidence="2">
    <location>
        <begin position="212"/>
        <end position="244"/>
    </location>
</feature>
<name>A0A6B1IFK5_9EURY</name>
<evidence type="ECO:0000256" key="1">
    <source>
        <dbReference type="ARBA" id="ARBA00007958"/>
    </source>
</evidence>
<dbReference type="AlphaFoldDB" id="A0A6B1IFK5"/>
<dbReference type="InterPro" id="IPR041492">
    <property type="entry name" value="HAD_2"/>
</dbReference>
<dbReference type="NCBIfam" id="TIGR01549">
    <property type="entry name" value="HAD-SF-IA-v1"/>
    <property type="match status" value="1"/>
</dbReference>
<evidence type="ECO:0000313" key="4">
    <source>
        <dbReference type="EMBL" id="MYL68437.1"/>
    </source>
</evidence>
<organism evidence="3 6">
    <name type="scientific">Halorubrum distributum</name>
    <dbReference type="NCBI Taxonomy" id="29283"/>
    <lineage>
        <taxon>Archaea</taxon>
        <taxon>Methanobacteriati</taxon>
        <taxon>Methanobacteriota</taxon>
        <taxon>Stenosarchaea group</taxon>
        <taxon>Halobacteria</taxon>
        <taxon>Halobacteriales</taxon>
        <taxon>Haloferacaceae</taxon>
        <taxon>Halorubrum</taxon>
        <taxon>Halorubrum distributum group</taxon>
    </lineage>
</organism>
<comment type="similarity">
    <text evidence="1">Belongs to the HAD-like hydrolase superfamily.</text>
</comment>
<dbReference type="Gene3D" id="3.40.50.1000">
    <property type="entry name" value="HAD superfamily/HAD-like"/>
    <property type="match status" value="1"/>
</dbReference>
<dbReference type="EMBL" id="WMFC01000014">
    <property type="protein sequence ID" value="MYL68437.1"/>
    <property type="molecule type" value="Genomic_DNA"/>
</dbReference>
<dbReference type="InterPro" id="IPR050155">
    <property type="entry name" value="HAD-like_hydrolase_sf"/>
</dbReference>
<dbReference type="InterPro" id="IPR023214">
    <property type="entry name" value="HAD_sf"/>
</dbReference>
<dbReference type="PANTHER" id="PTHR43434:SF1">
    <property type="entry name" value="PHOSPHOGLYCOLATE PHOSPHATASE"/>
    <property type="match status" value="1"/>
</dbReference>
<dbReference type="RefSeq" id="WP_159358833.1">
    <property type="nucleotide sequence ID" value="NZ_WMEO01000021.1"/>
</dbReference>
<protein>
    <submittedName>
        <fullName evidence="3">HAD-IA family hydrolase</fullName>
    </submittedName>
</protein>
<gene>
    <name evidence="4" type="ORF">GLW30_11935</name>
    <name evidence="3" type="ORF">GLW36_12245</name>
</gene>
<dbReference type="Proteomes" id="UP000452321">
    <property type="component" value="Unassembled WGS sequence"/>
</dbReference>
<evidence type="ECO:0000313" key="6">
    <source>
        <dbReference type="Proteomes" id="UP000460194"/>
    </source>
</evidence>
<dbReference type="InterPro" id="IPR036412">
    <property type="entry name" value="HAD-like_sf"/>
</dbReference>
<reference evidence="5 6" key="1">
    <citation type="submission" date="2019-11" db="EMBL/GenBank/DDBJ databases">
        <title>Genome sequences of 17 halophilic strains isolated from different environments.</title>
        <authorList>
            <person name="Furrow R.E."/>
        </authorList>
    </citation>
    <scope>NUCLEOTIDE SEQUENCE [LARGE SCALE GENOMIC DNA]</scope>
    <source>
        <strain evidence="4 5">22502_06_Cabo</strain>
        <strain evidence="3 6">22517_05_Cabo</strain>
    </source>
</reference>
<dbReference type="SFLD" id="SFLDS00003">
    <property type="entry name" value="Haloacid_Dehalogenase"/>
    <property type="match status" value="1"/>
</dbReference>
<dbReference type="InterPro" id="IPR023198">
    <property type="entry name" value="PGP-like_dom2"/>
</dbReference>
<proteinExistence type="inferred from homology"/>
<evidence type="ECO:0000313" key="3">
    <source>
        <dbReference type="EMBL" id="MYL17408.1"/>
    </source>
</evidence>
<sequence>MTVADYDFHLFDLDGTLVDAEWEYTRAVFDRVGDRLGREFSDREARVLWHGLGGSRAETLRGMGVDPDAFWPAFHAVEDPAARAEATYLHDDAARLLDRVSEVGGPTGLVTHCQEFLAEPVLDRVDLDHRFDAVVCCTDETGWKPEPDPIEAAMESLGVEASRHRGYYVGDGESDVAAAWNAGLDAVHVERVGHDERGRCVLGDRRVSRLDELVGGDGSDADRRGGVRVDSDGAVGAGGPADAS</sequence>
<comment type="caution">
    <text evidence="3">The sequence shown here is derived from an EMBL/GenBank/DDBJ whole genome shotgun (WGS) entry which is preliminary data.</text>
</comment>
<evidence type="ECO:0000313" key="5">
    <source>
        <dbReference type="Proteomes" id="UP000452321"/>
    </source>
</evidence>
<keyword evidence="3" id="KW-0378">Hydrolase</keyword>
<accession>A0A6B1IFK5</accession>
<feature type="compositionally biased region" description="Basic and acidic residues" evidence="2">
    <location>
        <begin position="220"/>
        <end position="231"/>
    </location>
</feature>
<dbReference type="EMBL" id="WMEO01000021">
    <property type="protein sequence ID" value="MYL17408.1"/>
    <property type="molecule type" value="Genomic_DNA"/>
</dbReference>
<feature type="compositionally biased region" description="Gly residues" evidence="2">
    <location>
        <begin position="235"/>
        <end position="244"/>
    </location>
</feature>
<dbReference type="GO" id="GO:0008967">
    <property type="term" value="F:phosphoglycolate phosphatase activity"/>
    <property type="evidence" value="ECO:0007669"/>
    <property type="project" value="TreeGrafter"/>
</dbReference>
<dbReference type="Proteomes" id="UP000460194">
    <property type="component" value="Unassembled WGS sequence"/>
</dbReference>
<dbReference type="Gene3D" id="1.10.150.240">
    <property type="entry name" value="Putative phosphatase, domain 2"/>
    <property type="match status" value="1"/>
</dbReference>
<evidence type="ECO:0000256" key="2">
    <source>
        <dbReference type="SAM" id="MobiDB-lite"/>
    </source>
</evidence>
<dbReference type="PANTHER" id="PTHR43434">
    <property type="entry name" value="PHOSPHOGLYCOLATE PHOSPHATASE"/>
    <property type="match status" value="1"/>
</dbReference>
<dbReference type="InterPro" id="IPR006439">
    <property type="entry name" value="HAD-SF_hydro_IA"/>
</dbReference>
<dbReference type="Pfam" id="PF13419">
    <property type="entry name" value="HAD_2"/>
    <property type="match status" value="1"/>
</dbReference>
<dbReference type="SUPFAM" id="SSF56784">
    <property type="entry name" value="HAD-like"/>
    <property type="match status" value="1"/>
</dbReference>